<evidence type="ECO:0000256" key="1">
    <source>
        <dbReference type="SAM" id="Phobius"/>
    </source>
</evidence>
<protein>
    <submittedName>
        <fullName evidence="2">Uncharacterized protein</fullName>
    </submittedName>
</protein>
<keyword evidence="1" id="KW-0812">Transmembrane</keyword>
<dbReference type="AlphaFoldDB" id="A0A974I3Q2"/>
<organism evidence="2 3">
    <name type="scientific">Xenopus laevis</name>
    <name type="common">African clawed frog</name>
    <dbReference type="NCBI Taxonomy" id="8355"/>
    <lineage>
        <taxon>Eukaryota</taxon>
        <taxon>Metazoa</taxon>
        <taxon>Chordata</taxon>
        <taxon>Craniata</taxon>
        <taxon>Vertebrata</taxon>
        <taxon>Euteleostomi</taxon>
        <taxon>Amphibia</taxon>
        <taxon>Batrachia</taxon>
        <taxon>Anura</taxon>
        <taxon>Pipoidea</taxon>
        <taxon>Pipidae</taxon>
        <taxon>Xenopodinae</taxon>
        <taxon>Xenopus</taxon>
        <taxon>Xenopus</taxon>
    </lineage>
</organism>
<reference evidence="3" key="1">
    <citation type="journal article" date="2016" name="Nature">
        <title>Genome evolution in the allotetraploid frog Xenopus laevis.</title>
        <authorList>
            <person name="Session A.M."/>
            <person name="Uno Y."/>
            <person name="Kwon T."/>
            <person name="Chapman J.A."/>
            <person name="Toyoda A."/>
            <person name="Takahashi S."/>
            <person name="Fukui A."/>
            <person name="Hikosaka A."/>
            <person name="Suzuki A."/>
            <person name="Kondo M."/>
            <person name="van Heeringen S.J."/>
            <person name="Quigley I."/>
            <person name="Heinz S."/>
            <person name="Ogino H."/>
            <person name="Ochi H."/>
            <person name="Hellsten U."/>
            <person name="Lyons J.B."/>
            <person name="Simakov O."/>
            <person name="Putnam N."/>
            <person name="Stites J."/>
            <person name="Kuroki Y."/>
            <person name="Tanaka T."/>
            <person name="Michiue T."/>
            <person name="Watanabe M."/>
            <person name="Bogdanovic O."/>
            <person name="Lister R."/>
            <person name="Georgiou G."/>
            <person name="Paranjpe S.S."/>
            <person name="van Kruijsbergen I."/>
            <person name="Shu S."/>
            <person name="Carlson J."/>
            <person name="Kinoshita T."/>
            <person name="Ohta Y."/>
            <person name="Mawaribuchi S."/>
            <person name="Jenkins J."/>
            <person name="Grimwood J."/>
            <person name="Schmutz J."/>
            <person name="Mitros T."/>
            <person name="Mozaffari S.V."/>
            <person name="Suzuki Y."/>
            <person name="Haramoto Y."/>
            <person name="Yamamoto T.S."/>
            <person name="Takagi C."/>
            <person name="Heald R."/>
            <person name="Miller K."/>
            <person name="Haudenschild C."/>
            <person name="Kitzman J."/>
            <person name="Nakayama T."/>
            <person name="Izutsu Y."/>
            <person name="Robert J."/>
            <person name="Fortriede J."/>
            <person name="Burns K."/>
            <person name="Lotay V."/>
            <person name="Karimi K."/>
            <person name="Yasuoka Y."/>
            <person name="Dichmann D.S."/>
            <person name="Flajnik M.F."/>
            <person name="Houston D.W."/>
            <person name="Shendure J."/>
            <person name="DuPasquier L."/>
            <person name="Vize P.D."/>
            <person name="Zorn A.M."/>
            <person name="Ito M."/>
            <person name="Marcotte E.M."/>
            <person name="Wallingford J.B."/>
            <person name="Ito Y."/>
            <person name="Asashima M."/>
            <person name="Ueno N."/>
            <person name="Matsuda Y."/>
            <person name="Veenstra G.J."/>
            <person name="Fujiyama A."/>
            <person name="Harland R.M."/>
            <person name="Taira M."/>
            <person name="Rokhsar D.S."/>
        </authorList>
    </citation>
    <scope>NUCLEOTIDE SEQUENCE [LARGE SCALE GENOMIC DNA]</scope>
    <source>
        <strain evidence="3">J</strain>
    </source>
</reference>
<accession>A0A974I3Q2</accession>
<keyword evidence="1" id="KW-0472">Membrane</keyword>
<sequence length="94" mass="10167">MPHTSNPGNLSCSPYHVILTTLRLLNTGPSKDLFTPDMFANSLLLSQTAVFFILCPLNSAVAMAAKLSSFAMTFRSFFLCCKHSIAFSALTTSS</sequence>
<dbReference type="EMBL" id="CM004466">
    <property type="protein sequence ID" value="OCU00236.1"/>
    <property type="molecule type" value="Genomic_DNA"/>
</dbReference>
<feature type="transmembrane region" description="Helical" evidence="1">
    <location>
        <begin position="44"/>
        <end position="65"/>
    </location>
</feature>
<name>A0A974I3Q2_XENLA</name>
<evidence type="ECO:0000313" key="2">
    <source>
        <dbReference type="EMBL" id="OCU00236.1"/>
    </source>
</evidence>
<proteinExistence type="predicted"/>
<evidence type="ECO:0000313" key="3">
    <source>
        <dbReference type="Proteomes" id="UP000694892"/>
    </source>
</evidence>
<keyword evidence="1" id="KW-1133">Transmembrane helix</keyword>
<gene>
    <name evidence="2" type="ORF">XELAEV_18006017mg</name>
</gene>
<dbReference type="Proteomes" id="UP000694892">
    <property type="component" value="Chromosome 1L"/>
</dbReference>